<organism evidence="1 2">
    <name type="scientific">Ceratopteris richardii</name>
    <name type="common">Triangle waterfern</name>
    <dbReference type="NCBI Taxonomy" id="49495"/>
    <lineage>
        <taxon>Eukaryota</taxon>
        <taxon>Viridiplantae</taxon>
        <taxon>Streptophyta</taxon>
        <taxon>Embryophyta</taxon>
        <taxon>Tracheophyta</taxon>
        <taxon>Polypodiopsida</taxon>
        <taxon>Polypodiidae</taxon>
        <taxon>Polypodiales</taxon>
        <taxon>Pteridineae</taxon>
        <taxon>Pteridaceae</taxon>
        <taxon>Parkerioideae</taxon>
        <taxon>Ceratopteris</taxon>
    </lineage>
</organism>
<accession>A0A8T2SQT8</accession>
<reference evidence="1" key="1">
    <citation type="submission" date="2021-08" db="EMBL/GenBank/DDBJ databases">
        <title>WGS assembly of Ceratopteris richardii.</title>
        <authorList>
            <person name="Marchant D.B."/>
            <person name="Chen G."/>
            <person name="Jenkins J."/>
            <person name="Shu S."/>
            <person name="Leebens-Mack J."/>
            <person name="Grimwood J."/>
            <person name="Schmutz J."/>
            <person name="Soltis P."/>
            <person name="Soltis D."/>
            <person name="Chen Z.-H."/>
        </authorList>
    </citation>
    <scope>NUCLEOTIDE SEQUENCE</scope>
    <source>
        <strain evidence="1">Whitten #5841</strain>
        <tissue evidence="1">Leaf</tissue>
    </source>
</reference>
<sequence length="75" mass="8831">MKQHMRCFQGWLKVNHGRILCIVDMWKEELMDSTLPPVLLYSKMRGKCPLFAWALPLPNRRSSQIIAENMLLCNQ</sequence>
<evidence type="ECO:0000313" key="2">
    <source>
        <dbReference type="Proteomes" id="UP000825935"/>
    </source>
</evidence>
<comment type="caution">
    <text evidence="1">The sequence shown here is derived from an EMBL/GenBank/DDBJ whole genome shotgun (WGS) entry which is preliminary data.</text>
</comment>
<name>A0A8T2SQT8_CERRI</name>
<gene>
    <name evidence="1" type="ORF">KP509_18G011300</name>
</gene>
<evidence type="ECO:0000313" key="1">
    <source>
        <dbReference type="EMBL" id="KAH7365150.1"/>
    </source>
</evidence>
<dbReference type="EMBL" id="CM035423">
    <property type="protein sequence ID" value="KAH7365150.1"/>
    <property type="molecule type" value="Genomic_DNA"/>
</dbReference>
<protein>
    <submittedName>
        <fullName evidence="1">Uncharacterized protein</fullName>
    </submittedName>
</protein>
<proteinExistence type="predicted"/>
<keyword evidence="2" id="KW-1185">Reference proteome</keyword>
<dbReference type="AlphaFoldDB" id="A0A8T2SQT8"/>
<dbReference type="Proteomes" id="UP000825935">
    <property type="component" value="Chromosome 18"/>
</dbReference>